<reference evidence="1 2" key="1">
    <citation type="submission" date="2019-07" db="EMBL/GenBank/DDBJ databases">
        <title>Whole genome shotgun sequence of Segetibacter aerophilus NBRC 106135.</title>
        <authorList>
            <person name="Hosoyama A."/>
            <person name="Uohara A."/>
            <person name="Ohji S."/>
            <person name="Ichikawa N."/>
        </authorList>
    </citation>
    <scope>NUCLEOTIDE SEQUENCE [LARGE SCALE GENOMIC DNA]</scope>
    <source>
        <strain evidence="1 2">NBRC 106135</strain>
    </source>
</reference>
<name>A0A512BCW7_9BACT</name>
<protein>
    <recommendedName>
        <fullName evidence="3">Porin</fullName>
    </recommendedName>
</protein>
<sequence length="343" mass="38107">MASISSIYSQDTLKVSSFKLSGSVDGYYRYNFNEPKSAPYNNYTSFTNSQNSFELNMASIKAEHSIGKVGFVADLGFGRRAEEFSYNDSKTMQVIKQAYVTYSPSSHVKFTMGKWATHVGYELVDAAGNRNYSMSYMFTNGPFFHTGLRTDFTFGKSGFMIGVANPTDYTTTTSTTKTLIAQFSTGTKDDKLKAYLNYQGYFGAKRMSPNASRLNQFDLVVLGTISPKFSVGYNGTIQTVKDEEAKQSKKWWGSAVYLNYDPTSAFGLTWRNEYFNDEKYGLKTIGGGADIFASTLSANIKIDNFRIIPEFRIDNASKSIFTKSNGNSSKGTAGFLLAAVYSF</sequence>
<dbReference type="EMBL" id="BJYT01000008">
    <property type="protein sequence ID" value="GEO09816.1"/>
    <property type="molecule type" value="Genomic_DNA"/>
</dbReference>
<evidence type="ECO:0008006" key="3">
    <source>
        <dbReference type="Google" id="ProtNLM"/>
    </source>
</evidence>
<comment type="caution">
    <text evidence="1">The sequence shown here is derived from an EMBL/GenBank/DDBJ whole genome shotgun (WGS) entry which is preliminary data.</text>
</comment>
<gene>
    <name evidence="1" type="ORF">SAE01_23120</name>
</gene>
<dbReference type="InterPro" id="IPR011486">
    <property type="entry name" value="BBP2"/>
</dbReference>
<dbReference type="Pfam" id="PF07642">
    <property type="entry name" value="BBP2"/>
    <property type="match status" value="1"/>
</dbReference>
<dbReference type="AlphaFoldDB" id="A0A512BCW7"/>
<organism evidence="1 2">
    <name type="scientific">Segetibacter aerophilus</name>
    <dbReference type="NCBI Taxonomy" id="670293"/>
    <lineage>
        <taxon>Bacteria</taxon>
        <taxon>Pseudomonadati</taxon>
        <taxon>Bacteroidota</taxon>
        <taxon>Chitinophagia</taxon>
        <taxon>Chitinophagales</taxon>
        <taxon>Chitinophagaceae</taxon>
        <taxon>Segetibacter</taxon>
    </lineage>
</organism>
<dbReference type="Proteomes" id="UP000321513">
    <property type="component" value="Unassembled WGS sequence"/>
</dbReference>
<evidence type="ECO:0000313" key="2">
    <source>
        <dbReference type="Proteomes" id="UP000321513"/>
    </source>
</evidence>
<accession>A0A512BCW7</accession>
<dbReference type="SUPFAM" id="SSF56935">
    <property type="entry name" value="Porins"/>
    <property type="match status" value="1"/>
</dbReference>
<keyword evidence="2" id="KW-1185">Reference proteome</keyword>
<evidence type="ECO:0000313" key="1">
    <source>
        <dbReference type="EMBL" id="GEO09816.1"/>
    </source>
</evidence>
<proteinExistence type="predicted"/>